<dbReference type="OrthoDB" id="338871at2157"/>
<dbReference type="KEGG" id="srub:C2R22_18160"/>
<keyword evidence="2" id="KW-1185">Reference proteome</keyword>
<dbReference type="Proteomes" id="UP000236584">
    <property type="component" value="Chromosome"/>
</dbReference>
<proteinExistence type="predicted"/>
<dbReference type="AlphaFoldDB" id="A0A2I8VN40"/>
<dbReference type="RefSeq" id="WP_103427020.1">
    <property type="nucleotide sequence ID" value="NZ_CP026309.1"/>
</dbReference>
<accession>A0A2I8VN40</accession>
<evidence type="ECO:0000313" key="2">
    <source>
        <dbReference type="Proteomes" id="UP000236584"/>
    </source>
</evidence>
<reference evidence="1 2" key="1">
    <citation type="submission" date="2018-01" db="EMBL/GenBank/DDBJ databases">
        <title>Complete genome sequence of Salinigranum rubrum GX10T, an extremely halophilic archaeon isolated from a marine solar saltern.</title>
        <authorList>
            <person name="Han S."/>
        </authorList>
    </citation>
    <scope>NUCLEOTIDE SEQUENCE [LARGE SCALE GENOMIC DNA]</scope>
    <source>
        <strain evidence="1 2">GX10</strain>
    </source>
</reference>
<evidence type="ECO:0000313" key="1">
    <source>
        <dbReference type="EMBL" id="AUV83331.1"/>
    </source>
</evidence>
<sequence length="64" mass="7153">MTDTRDRNAALAATFERIAAELREGTATVYGYDVRVEPHLRERGGVSYTEGWLSFEVEASTEAE</sequence>
<dbReference type="EMBL" id="CP026309">
    <property type="protein sequence ID" value="AUV83331.1"/>
    <property type="molecule type" value="Genomic_DNA"/>
</dbReference>
<organism evidence="1 2">
    <name type="scientific">Salinigranum rubrum</name>
    <dbReference type="NCBI Taxonomy" id="755307"/>
    <lineage>
        <taxon>Archaea</taxon>
        <taxon>Methanobacteriati</taxon>
        <taxon>Methanobacteriota</taxon>
        <taxon>Stenosarchaea group</taxon>
        <taxon>Halobacteria</taxon>
        <taxon>Halobacteriales</taxon>
        <taxon>Haloferacaceae</taxon>
        <taxon>Salinigranum</taxon>
    </lineage>
</organism>
<gene>
    <name evidence="1" type="ORF">C2R22_18160</name>
</gene>
<name>A0A2I8VN40_9EURY</name>
<protein>
    <submittedName>
        <fullName evidence="1">Uncharacterized protein</fullName>
    </submittedName>
</protein>
<dbReference type="GeneID" id="35594058"/>